<dbReference type="InterPro" id="IPR053185">
    <property type="entry name" value="SET_domain_protein"/>
</dbReference>
<dbReference type="PANTHER" id="PTHR47332:SF4">
    <property type="entry name" value="SET DOMAIN-CONTAINING PROTEIN 5"/>
    <property type="match status" value="1"/>
</dbReference>
<reference evidence="3 4" key="1">
    <citation type="journal article" date="2018" name="PLoS ONE">
        <title>The draft genome of Kipferlia bialata reveals reductive genome evolution in fornicate parasites.</title>
        <authorList>
            <person name="Tanifuji G."/>
            <person name="Takabayashi S."/>
            <person name="Kume K."/>
            <person name="Takagi M."/>
            <person name="Nakayama T."/>
            <person name="Kamikawa R."/>
            <person name="Inagaki Y."/>
            <person name="Hashimoto T."/>
        </authorList>
    </citation>
    <scope>NUCLEOTIDE SEQUENCE [LARGE SCALE GENOMIC DNA]</scope>
    <source>
        <strain evidence="3">NY0173</strain>
    </source>
</reference>
<dbReference type="AlphaFoldDB" id="A0A9K3CVQ2"/>
<dbReference type="InterPro" id="IPR046341">
    <property type="entry name" value="SET_dom_sf"/>
</dbReference>
<dbReference type="Proteomes" id="UP000265618">
    <property type="component" value="Unassembled WGS sequence"/>
</dbReference>
<dbReference type="Gene3D" id="2.170.270.10">
    <property type="entry name" value="SET domain"/>
    <property type="match status" value="1"/>
</dbReference>
<gene>
    <name evidence="3" type="ORF">KIPB_005637</name>
</gene>
<organism evidence="3 4">
    <name type="scientific">Kipferlia bialata</name>
    <dbReference type="NCBI Taxonomy" id="797122"/>
    <lineage>
        <taxon>Eukaryota</taxon>
        <taxon>Metamonada</taxon>
        <taxon>Carpediemonas-like organisms</taxon>
        <taxon>Kipferlia</taxon>
    </lineage>
</organism>
<name>A0A9K3CVQ2_9EUKA</name>
<accession>A0A9K3CVQ2</accession>
<sequence length="319" mass="36305">MCDAYEDCVGKDPFSNRTANGKTLSGIVRTNNYCGDQDMALFEFGAYLNHSCVYNVNCLWVEGGEGEEPMERYSAARDIKAGEELTRYYGRDMFTARDDRMDELRKLFNFDCTCEACSLTGYALLESDSNRRRLSEIVMGPLLRGRKPSMAELLESLRLTVYEFKSNPHMMGNIFQMGFLSATRSGNVALARKFAYNCMVAYSFVPDCHVDTIKEIQQCIKAHSKSRAKKNRKAGQAILPWDASKDGAWASLAKEMGVEAVWGFSHLPKECERDRRERLRQEAEAKKEEAAARNKAKMLEKRRLKLQKKKESAARKGKK</sequence>
<comment type="caution">
    <text evidence="3">The sequence shown here is derived from an EMBL/GenBank/DDBJ whole genome shotgun (WGS) entry which is preliminary data.</text>
</comment>
<dbReference type="EMBL" id="BDIP01001341">
    <property type="protein sequence ID" value="GIQ84189.1"/>
    <property type="molecule type" value="Genomic_DNA"/>
</dbReference>
<evidence type="ECO:0000256" key="1">
    <source>
        <dbReference type="SAM" id="MobiDB-lite"/>
    </source>
</evidence>
<evidence type="ECO:0000259" key="2">
    <source>
        <dbReference type="PROSITE" id="PS50280"/>
    </source>
</evidence>
<evidence type="ECO:0000313" key="4">
    <source>
        <dbReference type="Proteomes" id="UP000265618"/>
    </source>
</evidence>
<keyword evidence="4" id="KW-1185">Reference proteome</keyword>
<feature type="compositionally biased region" description="Basic and acidic residues" evidence="1">
    <location>
        <begin position="309"/>
        <end position="319"/>
    </location>
</feature>
<protein>
    <recommendedName>
        <fullName evidence="2">SET domain-containing protein</fullName>
    </recommendedName>
</protein>
<feature type="compositionally biased region" description="Basic and acidic residues" evidence="1">
    <location>
        <begin position="282"/>
        <end position="301"/>
    </location>
</feature>
<dbReference type="OrthoDB" id="1028014at2759"/>
<dbReference type="Pfam" id="PF00856">
    <property type="entry name" value="SET"/>
    <property type="match status" value="1"/>
</dbReference>
<feature type="region of interest" description="Disordered" evidence="1">
    <location>
        <begin position="282"/>
        <end position="319"/>
    </location>
</feature>
<dbReference type="SUPFAM" id="SSF82199">
    <property type="entry name" value="SET domain"/>
    <property type="match status" value="1"/>
</dbReference>
<proteinExistence type="predicted"/>
<dbReference type="InterPro" id="IPR001214">
    <property type="entry name" value="SET_dom"/>
</dbReference>
<dbReference type="PROSITE" id="PS50280">
    <property type="entry name" value="SET"/>
    <property type="match status" value="1"/>
</dbReference>
<evidence type="ECO:0000313" key="3">
    <source>
        <dbReference type="EMBL" id="GIQ84189.1"/>
    </source>
</evidence>
<feature type="domain" description="SET" evidence="2">
    <location>
        <begin position="1"/>
        <end position="90"/>
    </location>
</feature>
<dbReference type="PANTHER" id="PTHR47332">
    <property type="entry name" value="SET DOMAIN-CONTAINING PROTEIN 5"/>
    <property type="match status" value="1"/>
</dbReference>